<dbReference type="AlphaFoldDB" id="N2BJR5"/>
<proteinExistence type="predicted"/>
<accession>N2BJR5</accession>
<sequence>MGQMKKMKSVIDDLHACSDYLNGLATELAQMYGTETPHEEPVKEEAPKKQELKLEDVRAVLADISRIGHTAEVRALIEKYGADRLSKVDPKNYEALLHDAEVLHVD</sequence>
<dbReference type="OrthoDB" id="1667378at2"/>
<protein>
    <recommendedName>
        <fullName evidence="3">DNA ligase</fullName>
    </recommendedName>
</protein>
<evidence type="ECO:0000313" key="1">
    <source>
        <dbReference type="EMBL" id="EMZ41962.1"/>
    </source>
</evidence>
<evidence type="ECO:0008006" key="3">
    <source>
        <dbReference type="Google" id="ProtNLM"/>
    </source>
</evidence>
<dbReference type="HOGENOM" id="CLU_138436_0_1_11"/>
<dbReference type="RefSeq" id="WP_002563711.1">
    <property type="nucleotide sequence ID" value="NZ_KB822533.1"/>
</dbReference>
<comment type="caution">
    <text evidence="1">The sequence shown here is derived from an EMBL/GenBank/DDBJ whole genome shotgun (WGS) entry which is preliminary data.</text>
</comment>
<dbReference type="PATRIC" id="fig|997872.3.peg.937"/>
<evidence type="ECO:0000313" key="2">
    <source>
        <dbReference type="Proteomes" id="UP000012651"/>
    </source>
</evidence>
<gene>
    <name evidence="1" type="ORF">HMPREF1091_00936</name>
</gene>
<keyword evidence="2" id="KW-1185">Reference proteome</keyword>
<organism evidence="1 2">
    <name type="scientific">Atopobium minutum 10063974</name>
    <dbReference type="NCBI Taxonomy" id="997872"/>
    <lineage>
        <taxon>Bacteria</taxon>
        <taxon>Bacillati</taxon>
        <taxon>Actinomycetota</taxon>
        <taxon>Coriobacteriia</taxon>
        <taxon>Coriobacteriales</taxon>
        <taxon>Atopobiaceae</taxon>
        <taxon>Atopobium</taxon>
    </lineage>
</organism>
<reference evidence="1 2" key="1">
    <citation type="submission" date="2013-03" db="EMBL/GenBank/DDBJ databases">
        <title>The Genome Sequence of Atopobium minutum 10063974.</title>
        <authorList>
            <consortium name="The Broad Institute Genome Sequencing Platform"/>
            <person name="Earl A."/>
            <person name="Ward D."/>
            <person name="Feldgarden M."/>
            <person name="Gevers D."/>
            <person name="Lambert T."/>
            <person name="Marvaud J.-C."/>
            <person name="Courvalin P."/>
            <person name="Walker B."/>
            <person name="Young S.K."/>
            <person name="Zeng Q."/>
            <person name="Gargeya S."/>
            <person name="Fitzgerald M."/>
            <person name="Haas B."/>
            <person name="Abouelleil A."/>
            <person name="Alvarado L."/>
            <person name="Arachchi H.M."/>
            <person name="Berlin A.M."/>
            <person name="Chapman S.B."/>
            <person name="Dewar J."/>
            <person name="Goldberg J."/>
            <person name="Griggs A."/>
            <person name="Gujja S."/>
            <person name="Hansen M."/>
            <person name="Howarth C."/>
            <person name="Imamovic A."/>
            <person name="Larimer J."/>
            <person name="McCowan C."/>
            <person name="Murphy C."/>
            <person name="Neiman D."/>
            <person name="Pearson M."/>
            <person name="Priest M."/>
            <person name="Roberts A."/>
            <person name="Saif S."/>
            <person name="Shea T."/>
            <person name="Sisk P."/>
            <person name="Sykes S."/>
            <person name="Wortman J."/>
            <person name="Nusbaum C."/>
            <person name="Birren B."/>
        </authorList>
    </citation>
    <scope>NUCLEOTIDE SEQUENCE [LARGE SCALE GENOMIC DNA]</scope>
    <source>
        <strain evidence="1 2">10063974</strain>
    </source>
</reference>
<name>N2BJR5_9ACTN</name>
<dbReference type="Proteomes" id="UP000012651">
    <property type="component" value="Unassembled WGS sequence"/>
</dbReference>
<dbReference type="EMBL" id="AGXC01000002">
    <property type="protein sequence ID" value="EMZ41962.1"/>
    <property type="molecule type" value="Genomic_DNA"/>
</dbReference>